<accession>A0A448XLF4</accession>
<protein>
    <submittedName>
        <fullName evidence="2">Uncharacterized protein</fullName>
    </submittedName>
</protein>
<reference evidence="2" key="1">
    <citation type="submission" date="2018-11" db="EMBL/GenBank/DDBJ databases">
        <authorList>
            <consortium name="Pathogen Informatics"/>
        </authorList>
    </citation>
    <scope>NUCLEOTIDE SEQUENCE</scope>
</reference>
<sequence length="248" mass="26943">MPVLHKSTLNFFPQPLFLWSFFFYAGSSEPGGKQRSASALDGEQPSSTRAQKARAAIAAVAELIEPGPPPIPSSRSDRAFSSIQHGSEDGHLAANVTVAAVVNTPTSIFSSPYSAQSPELTAYSESGLAPIRQRQLPKPENSHFGKGDEHISAAATTSTENSKTRRNRIPEPSSTDGRTDDEIIKNGTRKEKKSGRLRRASVTDKYELLEIRSDKGGAEEGKTISIFYRSNLALKDIYELSLKCGFTI</sequence>
<organism evidence="2 3">
    <name type="scientific">Protopolystoma xenopodis</name>
    <dbReference type="NCBI Taxonomy" id="117903"/>
    <lineage>
        <taxon>Eukaryota</taxon>
        <taxon>Metazoa</taxon>
        <taxon>Spiralia</taxon>
        <taxon>Lophotrochozoa</taxon>
        <taxon>Platyhelminthes</taxon>
        <taxon>Monogenea</taxon>
        <taxon>Polyopisthocotylea</taxon>
        <taxon>Polystomatidea</taxon>
        <taxon>Polystomatidae</taxon>
        <taxon>Protopolystoma</taxon>
    </lineage>
</organism>
<dbReference type="Proteomes" id="UP000784294">
    <property type="component" value="Unassembled WGS sequence"/>
</dbReference>
<evidence type="ECO:0000256" key="1">
    <source>
        <dbReference type="SAM" id="MobiDB-lite"/>
    </source>
</evidence>
<gene>
    <name evidence="2" type="ORF">PXEA_LOCUS32870</name>
</gene>
<evidence type="ECO:0000313" key="3">
    <source>
        <dbReference type="Proteomes" id="UP000784294"/>
    </source>
</evidence>
<feature type="region of interest" description="Disordered" evidence="1">
    <location>
        <begin position="31"/>
        <end position="52"/>
    </location>
</feature>
<feature type="region of interest" description="Disordered" evidence="1">
    <location>
        <begin position="137"/>
        <end position="198"/>
    </location>
</feature>
<name>A0A448XLF4_9PLAT</name>
<evidence type="ECO:0000313" key="2">
    <source>
        <dbReference type="EMBL" id="VEL39430.1"/>
    </source>
</evidence>
<dbReference type="AlphaFoldDB" id="A0A448XLF4"/>
<feature type="compositionally biased region" description="Basic and acidic residues" evidence="1">
    <location>
        <begin position="140"/>
        <end position="151"/>
    </location>
</feature>
<proteinExistence type="predicted"/>
<comment type="caution">
    <text evidence="2">The sequence shown here is derived from an EMBL/GenBank/DDBJ whole genome shotgun (WGS) entry which is preliminary data.</text>
</comment>
<dbReference type="EMBL" id="CAAALY010261262">
    <property type="protein sequence ID" value="VEL39430.1"/>
    <property type="molecule type" value="Genomic_DNA"/>
</dbReference>
<keyword evidence="3" id="KW-1185">Reference proteome</keyword>